<organism evidence="1 2">
    <name type="scientific">Rhizophagus irregularis</name>
    <dbReference type="NCBI Taxonomy" id="588596"/>
    <lineage>
        <taxon>Eukaryota</taxon>
        <taxon>Fungi</taxon>
        <taxon>Fungi incertae sedis</taxon>
        <taxon>Mucoromycota</taxon>
        <taxon>Glomeromycotina</taxon>
        <taxon>Glomeromycetes</taxon>
        <taxon>Glomerales</taxon>
        <taxon>Glomeraceae</taxon>
        <taxon>Rhizophagus</taxon>
    </lineage>
</organism>
<reference evidence="1 2" key="1">
    <citation type="submission" date="2016-04" db="EMBL/GenBank/DDBJ databases">
        <title>Genome analyses suggest a sexual origin of heterokaryosis in a supposedly ancient asexual fungus.</title>
        <authorList>
            <person name="Ropars J."/>
            <person name="Sedzielewska K."/>
            <person name="Noel J."/>
            <person name="Charron P."/>
            <person name="Farinelli L."/>
            <person name="Marton T."/>
            <person name="Kruger M."/>
            <person name="Pelin A."/>
            <person name="Brachmann A."/>
            <person name="Corradi N."/>
        </authorList>
    </citation>
    <scope>NUCLEOTIDE SEQUENCE [LARGE SCALE GENOMIC DNA]</scope>
    <source>
        <strain evidence="1 2">C2</strain>
    </source>
</reference>
<evidence type="ECO:0000313" key="2">
    <source>
        <dbReference type="Proteomes" id="UP000233469"/>
    </source>
</evidence>
<reference evidence="1 2" key="2">
    <citation type="submission" date="2017-10" db="EMBL/GenBank/DDBJ databases">
        <title>Extensive intraspecific genome diversity in a model arbuscular mycorrhizal fungus.</title>
        <authorList>
            <person name="Chen E.C.H."/>
            <person name="Morin E."/>
            <person name="Baudet D."/>
            <person name="Noel J."/>
            <person name="Ndikumana S."/>
            <person name="Charron P."/>
            <person name="St-Onge C."/>
            <person name="Giorgi J."/>
            <person name="Grigoriev I.V."/>
            <person name="Roux C."/>
            <person name="Martin F.M."/>
            <person name="Corradi N."/>
        </authorList>
    </citation>
    <scope>NUCLEOTIDE SEQUENCE [LARGE SCALE GENOMIC DNA]</scope>
    <source>
        <strain evidence="1 2">C2</strain>
    </source>
</reference>
<protein>
    <submittedName>
        <fullName evidence="1">Uncharacterized protein</fullName>
    </submittedName>
</protein>
<name>A0A2N1NR90_9GLOM</name>
<dbReference type="PANTHER" id="PTHR46579">
    <property type="entry name" value="F5/8 TYPE C DOMAIN-CONTAINING PROTEIN-RELATED"/>
    <property type="match status" value="1"/>
</dbReference>
<dbReference type="PANTHER" id="PTHR46579:SF1">
    <property type="entry name" value="F5_8 TYPE C DOMAIN-CONTAINING PROTEIN"/>
    <property type="match status" value="1"/>
</dbReference>
<evidence type="ECO:0000313" key="1">
    <source>
        <dbReference type="EMBL" id="PKK76389.1"/>
    </source>
</evidence>
<gene>
    <name evidence="1" type="ORF">RhiirC2_707443</name>
</gene>
<sequence length="373" mass="44500">MPSDFGRSPRNIAAHHEGFKAEEWANWIVLYSIPLLKNHLPRQIIKGWKYFVDAVHLCQNRIISNDDLMEIQHLILAFYKHYETIYYQYEAERLPAMKICFHYLLHLVDSIQATGPCWSTWQFPIERLFGMLLPLVQSKLHPYENLINNITLRECFNHLRFYCILQAQVFPSKSEKIHKENQVNSNESYIEKLFFPSSNHYLNKSTIIKLKRHYFSAYGINTNEEEFPENGIKYARLQSRNGTIIGSKWGRKNRDFSRINYTVAVRMQTDKYASFPNREPVFEVKEFYCCIEYFMVHKYKEKFIFVAYVQWTHQVSEDEWGIKFFKGYGAKQFIDACVIDRCIGFLEVENIYYIIDKKVDNPDDSHLYVSEEE</sequence>
<proteinExistence type="predicted"/>
<dbReference type="Proteomes" id="UP000233469">
    <property type="component" value="Unassembled WGS sequence"/>
</dbReference>
<comment type="caution">
    <text evidence="1">The sequence shown here is derived from an EMBL/GenBank/DDBJ whole genome shotgun (WGS) entry which is preliminary data.</text>
</comment>
<dbReference type="EMBL" id="LLXL01000187">
    <property type="protein sequence ID" value="PKK76389.1"/>
    <property type="molecule type" value="Genomic_DNA"/>
</dbReference>
<dbReference type="AlphaFoldDB" id="A0A2N1NR90"/>
<dbReference type="VEuPathDB" id="FungiDB:FUN_017352"/>
<dbReference type="VEuPathDB" id="FungiDB:RhiirA1_403779"/>
<accession>A0A2N1NR90</accession>
<dbReference type="VEuPathDB" id="FungiDB:RhiirFUN_014224"/>